<evidence type="ECO:0000313" key="15">
    <source>
        <dbReference type="RefSeq" id="XP_031563738.1"/>
    </source>
</evidence>
<protein>
    <submittedName>
        <fullName evidence="13 14">Octopamine receptor beta-1R-like</fullName>
    </submittedName>
</protein>
<feature type="transmembrane region" description="Helical" evidence="10">
    <location>
        <begin position="79"/>
        <end position="96"/>
    </location>
</feature>
<comment type="subcellular location">
    <subcellularLocation>
        <location evidence="1">Cell membrane</location>
        <topology evidence="1">Multi-pass membrane protein</topology>
    </subcellularLocation>
</comment>
<dbReference type="InterPro" id="IPR050569">
    <property type="entry name" value="TAAR"/>
</dbReference>
<evidence type="ECO:0000256" key="8">
    <source>
        <dbReference type="ARBA" id="ARBA00023224"/>
    </source>
</evidence>
<dbReference type="CDD" id="cd00637">
    <property type="entry name" value="7tm_classA_rhodopsin-like"/>
    <property type="match status" value="1"/>
</dbReference>
<evidence type="ECO:0000259" key="11">
    <source>
        <dbReference type="PROSITE" id="PS50262"/>
    </source>
</evidence>
<dbReference type="SUPFAM" id="SSF81321">
    <property type="entry name" value="Family A G protein-coupled receptor-like"/>
    <property type="match status" value="1"/>
</dbReference>
<keyword evidence="12" id="KW-1185">Reference proteome</keyword>
<feature type="domain" description="G-protein coupled receptors family 1 profile" evidence="11">
    <location>
        <begin position="58"/>
        <end position="313"/>
    </location>
</feature>
<evidence type="ECO:0000256" key="2">
    <source>
        <dbReference type="ARBA" id="ARBA00022475"/>
    </source>
</evidence>
<comment type="similarity">
    <text evidence="9">Belongs to the G-protein coupled receptor 1 family.</text>
</comment>
<dbReference type="RefSeq" id="XP_031563738.1">
    <property type="nucleotide sequence ID" value="XM_031707878.1"/>
</dbReference>
<feature type="transmembrane region" description="Helical" evidence="10">
    <location>
        <begin position="293"/>
        <end position="316"/>
    </location>
</feature>
<gene>
    <name evidence="13 14 15" type="primary">LOC116299246</name>
</gene>
<dbReference type="PROSITE" id="PS50262">
    <property type="entry name" value="G_PROTEIN_RECEP_F1_2"/>
    <property type="match status" value="1"/>
</dbReference>
<keyword evidence="8 9" id="KW-0807">Transducer</keyword>
<evidence type="ECO:0000256" key="9">
    <source>
        <dbReference type="RuleBase" id="RU000688"/>
    </source>
</evidence>
<dbReference type="InterPro" id="IPR000276">
    <property type="entry name" value="GPCR_Rhodpsn"/>
</dbReference>
<evidence type="ECO:0000256" key="7">
    <source>
        <dbReference type="ARBA" id="ARBA00023170"/>
    </source>
</evidence>
<keyword evidence="3 9" id="KW-0812">Transmembrane</keyword>
<name>A0A6P8I936_ACTTE</name>
<dbReference type="RefSeq" id="XP_031563736.1">
    <property type="nucleotide sequence ID" value="XM_031707876.1"/>
</dbReference>
<feature type="transmembrane region" description="Helical" evidence="10">
    <location>
        <begin position="46"/>
        <end position="67"/>
    </location>
</feature>
<dbReference type="GO" id="GO:0004930">
    <property type="term" value="F:G protein-coupled receptor activity"/>
    <property type="evidence" value="ECO:0007669"/>
    <property type="project" value="UniProtKB-KW"/>
</dbReference>
<reference evidence="13 14" key="1">
    <citation type="submission" date="2025-04" db="UniProtKB">
        <authorList>
            <consortium name="RefSeq"/>
        </authorList>
    </citation>
    <scope>IDENTIFICATION</scope>
    <source>
        <tissue evidence="13 14">Tentacle</tissue>
    </source>
</reference>
<dbReference type="AlphaFoldDB" id="A0A6P8I936"/>
<dbReference type="GeneID" id="116299246"/>
<evidence type="ECO:0000313" key="13">
    <source>
        <dbReference type="RefSeq" id="XP_031563736.1"/>
    </source>
</evidence>
<dbReference type="PRINTS" id="PR00237">
    <property type="entry name" value="GPCRRHODOPSN"/>
</dbReference>
<dbReference type="GO" id="GO:0005886">
    <property type="term" value="C:plasma membrane"/>
    <property type="evidence" value="ECO:0007669"/>
    <property type="project" value="UniProtKB-SubCell"/>
</dbReference>
<keyword evidence="7 9" id="KW-0675">Receptor</keyword>
<evidence type="ECO:0000256" key="3">
    <source>
        <dbReference type="ARBA" id="ARBA00022692"/>
    </source>
</evidence>
<evidence type="ECO:0000256" key="10">
    <source>
        <dbReference type="SAM" id="Phobius"/>
    </source>
</evidence>
<dbReference type="PANTHER" id="PTHR24249:SF372">
    <property type="entry name" value="G-PROTEIN COUPLED RECEPTORS FAMILY 1 PROFILE DOMAIN-CONTAINING PROTEIN"/>
    <property type="match status" value="1"/>
</dbReference>
<evidence type="ECO:0000256" key="1">
    <source>
        <dbReference type="ARBA" id="ARBA00004651"/>
    </source>
</evidence>
<feature type="transmembrane region" description="Helical" evidence="10">
    <location>
        <begin position="259"/>
        <end position="278"/>
    </location>
</feature>
<feature type="transmembrane region" description="Helical" evidence="10">
    <location>
        <begin position="199"/>
        <end position="221"/>
    </location>
</feature>
<keyword evidence="6 10" id="KW-0472">Membrane</keyword>
<dbReference type="SMART" id="SM01381">
    <property type="entry name" value="7TM_GPCR_Srsx"/>
    <property type="match status" value="1"/>
</dbReference>
<dbReference type="PANTHER" id="PTHR24249">
    <property type="entry name" value="HISTAMINE RECEPTOR-RELATED G-PROTEIN COUPLED RECEPTOR"/>
    <property type="match status" value="1"/>
</dbReference>
<organism evidence="12 13">
    <name type="scientific">Actinia tenebrosa</name>
    <name type="common">Australian red waratah sea anemone</name>
    <dbReference type="NCBI Taxonomy" id="6105"/>
    <lineage>
        <taxon>Eukaryota</taxon>
        <taxon>Metazoa</taxon>
        <taxon>Cnidaria</taxon>
        <taxon>Anthozoa</taxon>
        <taxon>Hexacorallia</taxon>
        <taxon>Actiniaria</taxon>
        <taxon>Actiniidae</taxon>
        <taxon>Actinia</taxon>
    </lineage>
</organism>
<dbReference type="RefSeq" id="XP_031563737.1">
    <property type="nucleotide sequence ID" value="XM_031707877.1"/>
</dbReference>
<dbReference type="Gene3D" id="1.20.1070.10">
    <property type="entry name" value="Rhodopsin 7-helix transmembrane proteins"/>
    <property type="match status" value="1"/>
</dbReference>
<keyword evidence="5 9" id="KW-0297">G-protein coupled receptor</keyword>
<evidence type="ECO:0000313" key="14">
    <source>
        <dbReference type="RefSeq" id="XP_031563737.1"/>
    </source>
</evidence>
<dbReference type="InterPro" id="IPR017452">
    <property type="entry name" value="GPCR_Rhodpsn_7TM"/>
</dbReference>
<keyword evidence="4 10" id="KW-1133">Transmembrane helix</keyword>
<accession>A0A6P8I936</accession>
<dbReference type="OrthoDB" id="10254436at2759"/>
<feature type="transmembrane region" description="Helical" evidence="10">
    <location>
        <begin position="116"/>
        <end position="137"/>
    </location>
</feature>
<proteinExistence type="inferred from homology"/>
<evidence type="ECO:0000313" key="12">
    <source>
        <dbReference type="Proteomes" id="UP000515163"/>
    </source>
</evidence>
<evidence type="ECO:0000256" key="5">
    <source>
        <dbReference type="ARBA" id="ARBA00023040"/>
    </source>
</evidence>
<dbReference type="PROSITE" id="PS00237">
    <property type="entry name" value="G_PROTEIN_RECEP_F1_1"/>
    <property type="match status" value="1"/>
</dbReference>
<feature type="transmembrane region" description="Helical" evidence="10">
    <location>
        <begin position="158"/>
        <end position="179"/>
    </location>
</feature>
<evidence type="ECO:0000256" key="4">
    <source>
        <dbReference type="ARBA" id="ARBA00022989"/>
    </source>
</evidence>
<evidence type="ECO:0000256" key="6">
    <source>
        <dbReference type="ARBA" id="ARBA00023136"/>
    </source>
</evidence>
<keyword evidence="2" id="KW-1003">Cell membrane</keyword>
<dbReference type="Pfam" id="PF00001">
    <property type="entry name" value="7tm_1"/>
    <property type="match status" value="1"/>
</dbReference>
<dbReference type="KEGG" id="aten:116299246"/>
<dbReference type="Proteomes" id="UP000515163">
    <property type="component" value="Unplaced"/>
</dbReference>
<sequence length="333" mass="37649">MDDEALGEARSSGGSDHLSNITSWNSSSFDSESFLMSDAVPLWDTVVLGIIASLSLCGNGVVILLIGTRKKLRKHASPNWFVLSLALADMCVGGLYAPSRFICRFATSCSVITWNIIYYFQSVFLSSSVLNLCVLTFDRYLAVVHPFTYHNVMNSARVFHLIQLAWWVAVLLNIPFSVIEFHPQFYTNEARMVHSVSHMVIFAFVPSLFMIYAYIAIMIIIRRHKTIIMRQEMQIAANFQQETTCNRQKNHTKDGTMRAVGVIVLMFIICSGLFQWLTICSLLDTGDIAPDSLAYFIIFTLLNFKSAVNVVVYALLRKDFQKELKNLLRTCCS</sequence>